<dbReference type="OrthoDB" id="2499634at2759"/>
<feature type="compositionally biased region" description="Polar residues" evidence="1">
    <location>
        <begin position="200"/>
        <end position="214"/>
    </location>
</feature>
<feature type="region of interest" description="Disordered" evidence="1">
    <location>
        <begin position="963"/>
        <end position="1033"/>
    </location>
</feature>
<feature type="compositionally biased region" description="Basic and acidic residues" evidence="1">
    <location>
        <begin position="190"/>
        <end position="199"/>
    </location>
</feature>
<dbReference type="EMBL" id="MU167524">
    <property type="protein sequence ID" value="KAG0139782.1"/>
    <property type="molecule type" value="Genomic_DNA"/>
</dbReference>
<feature type="compositionally biased region" description="Polar residues" evidence="1">
    <location>
        <begin position="1011"/>
        <end position="1021"/>
    </location>
</feature>
<gene>
    <name evidence="2" type="ORF">CROQUDRAFT_674960</name>
</gene>
<protein>
    <submittedName>
        <fullName evidence="2">Uncharacterized protein</fullName>
    </submittedName>
</protein>
<keyword evidence="3" id="KW-1185">Reference proteome</keyword>
<proteinExistence type="predicted"/>
<feature type="region of interest" description="Disordered" evidence="1">
    <location>
        <begin position="734"/>
        <end position="756"/>
    </location>
</feature>
<feature type="region of interest" description="Disordered" evidence="1">
    <location>
        <begin position="921"/>
        <end position="941"/>
    </location>
</feature>
<organism evidence="2 3">
    <name type="scientific">Cronartium quercuum f. sp. fusiforme G11</name>
    <dbReference type="NCBI Taxonomy" id="708437"/>
    <lineage>
        <taxon>Eukaryota</taxon>
        <taxon>Fungi</taxon>
        <taxon>Dikarya</taxon>
        <taxon>Basidiomycota</taxon>
        <taxon>Pucciniomycotina</taxon>
        <taxon>Pucciniomycetes</taxon>
        <taxon>Pucciniales</taxon>
        <taxon>Coleosporiaceae</taxon>
        <taxon>Cronartium</taxon>
    </lineage>
</organism>
<reference evidence="2" key="1">
    <citation type="submission" date="2013-11" db="EMBL/GenBank/DDBJ databases">
        <title>Genome sequence of the fusiform rust pathogen reveals effectors for host alternation and coevolution with pine.</title>
        <authorList>
            <consortium name="DOE Joint Genome Institute"/>
            <person name="Smith K."/>
            <person name="Pendleton A."/>
            <person name="Kubisiak T."/>
            <person name="Anderson C."/>
            <person name="Salamov A."/>
            <person name="Aerts A."/>
            <person name="Riley R."/>
            <person name="Clum A."/>
            <person name="Lindquist E."/>
            <person name="Ence D."/>
            <person name="Campbell M."/>
            <person name="Kronenberg Z."/>
            <person name="Feau N."/>
            <person name="Dhillon B."/>
            <person name="Hamelin R."/>
            <person name="Burleigh J."/>
            <person name="Smith J."/>
            <person name="Yandell M."/>
            <person name="Nelson C."/>
            <person name="Grigoriev I."/>
            <person name="Davis J."/>
        </authorList>
    </citation>
    <scope>NUCLEOTIDE SEQUENCE</scope>
    <source>
        <strain evidence="2">G11</strain>
    </source>
</reference>
<sequence length="1138" mass="121559">MPSESPPSPTKSVPLPQGLSSPFHGVSGNFLSSPYHVIDISPSPPPPTLLNSIGQFDDAPSPELPVNIGHAIDSTTAASKGLSSDFQSRPTFKLSSSSAPMIGLGLGIDIGEGSLASFIASGASALNSRLGRGGKPVSSFGSQGHPSRQKKRLLAFSRSTRSRRSLLEDKGYLGEDEDDEDQDDGTFDQRPTDIARKPDNNTQDSILDTKPYQLTSREALQRKKLGALEAHEAPLLSKSKSSTKGPKRLSFKKMEGSSIDSTLSSPVNPWQVYHSHQLGLKDVVEKAMSRPDIQGLAEPTSKLFRRFIASRGNDDSAPPDSVLPIYPSDLSPNITSSTAPSLTSIASLATPTSFVPSISCTSTMTGTLSSMPNIAATSIPSLAAQDSPLFLPSSPRLGIHSPNMGSAPGSFSPSAMDASVFPDSILNTPGPNDGGMNPNTGTLVFSILAGSLGLVGIFGLLFTILLKKHRGWSGLLRWKRMPRGTAYDEFIEEEKRWWIRETKMAKEQSRQSIISEEISKEDLGNGLMTAGAQAVSIARSISGAPLIPPIPNIVGGKISIDSIRIELHTSSSVSDCLSISSESSGDLSDPSHHDTTYGNMEKAMDDMRIIQYSTSEVLHRIEPPAPAGRARSESKSSILSKASKKSMSSITSFFRLGLLNAVDSKFKLGAGVSSKDFSHVVERNQPKTLELTHQIRGPAGIPSQPSSTISTAIKSPVLRNILSISTEFDPDSVEVKSSLETTSRPSTAPTGEGRTTAAVSWTPPEILITDHPSELVPPSPPPTPPPGPRPISIGTTFTRFSTTSYLSQSAIPQRDTPHEPFSVRLSSPPPIRGGAMNPVLRYESSIIDPEMIASLRDTDEPVRGSCSSIADERGTSNVPLPSRPSRPGGPGRITSLSSLLSSRAQTGASTQAVNFQSKIQATSRFVSSQRSSSSSIGSSKTIRELAAVTEDLRALIDLDTDGDYSWHSPTQFHKSVPDRVPGSSSKRPPPPTRPPKSVNRYNRGKKMSIEYESTSTPSSPINPHMHFPHSSISSETSYTSDWSLDLIQPPSRLYNRHGRPAGIMEVSTTSNVKHSNSGSSLGTIVSGESNTSLFEVASLHTAQTIKGASVEFVVRSPPQVASSRRSGPMMAIVEEMEE</sequence>
<feature type="compositionally biased region" description="Acidic residues" evidence="1">
    <location>
        <begin position="174"/>
        <end position="186"/>
    </location>
</feature>
<name>A0A9P6N6J5_9BASI</name>
<feature type="region of interest" description="Disordered" evidence="1">
    <location>
        <begin position="1"/>
        <end position="20"/>
    </location>
</feature>
<feature type="compositionally biased region" description="Low complexity" evidence="1">
    <location>
        <begin position="923"/>
        <end position="939"/>
    </location>
</feature>
<feature type="region of interest" description="Disordered" evidence="1">
    <location>
        <begin position="856"/>
        <end position="894"/>
    </location>
</feature>
<comment type="caution">
    <text evidence="2">The sequence shown here is derived from an EMBL/GenBank/DDBJ whole genome shotgun (WGS) entry which is preliminary data.</text>
</comment>
<dbReference type="AlphaFoldDB" id="A0A9P6N6J5"/>
<feature type="compositionally biased region" description="Polar residues" evidence="1">
    <location>
        <begin position="738"/>
        <end position="749"/>
    </location>
</feature>
<feature type="region of interest" description="Disordered" evidence="1">
    <location>
        <begin position="808"/>
        <end position="836"/>
    </location>
</feature>
<accession>A0A9P6N6J5</accession>
<evidence type="ECO:0000256" key="1">
    <source>
        <dbReference type="SAM" id="MobiDB-lite"/>
    </source>
</evidence>
<feature type="region of interest" description="Disordered" evidence="1">
    <location>
        <begin position="236"/>
        <end position="264"/>
    </location>
</feature>
<dbReference type="Proteomes" id="UP000886653">
    <property type="component" value="Unassembled WGS sequence"/>
</dbReference>
<feature type="region of interest" description="Disordered" evidence="1">
    <location>
        <begin position="130"/>
        <end position="214"/>
    </location>
</feature>
<evidence type="ECO:0000313" key="2">
    <source>
        <dbReference type="EMBL" id="KAG0139782.1"/>
    </source>
</evidence>
<evidence type="ECO:0000313" key="3">
    <source>
        <dbReference type="Proteomes" id="UP000886653"/>
    </source>
</evidence>